<feature type="binding site" evidence="5">
    <location>
        <position position="70"/>
    </location>
    <ligand>
        <name>Cu cation</name>
        <dbReference type="ChEBI" id="CHEBI:23378"/>
    </ligand>
</feature>
<dbReference type="PRINTS" id="PR00157">
    <property type="entry name" value="PLASTOCYANIN"/>
</dbReference>
<dbReference type="InterPro" id="IPR028871">
    <property type="entry name" value="BlueCu_1_BS"/>
</dbReference>
<dbReference type="Gene3D" id="2.60.40.420">
    <property type="entry name" value="Cupredoxins - blue copper proteins"/>
    <property type="match status" value="1"/>
</dbReference>
<evidence type="ECO:0000313" key="7">
    <source>
        <dbReference type="EMBL" id="SFN91677.1"/>
    </source>
</evidence>
<evidence type="ECO:0000256" key="5">
    <source>
        <dbReference type="PIRSR" id="PIRSR602387-1"/>
    </source>
</evidence>
<organism evidence="7 8">
    <name type="scientific">Roseovarius lutimaris</name>
    <dbReference type="NCBI Taxonomy" id="1005928"/>
    <lineage>
        <taxon>Bacteria</taxon>
        <taxon>Pseudomonadati</taxon>
        <taxon>Pseudomonadota</taxon>
        <taxon>Alphaproteobacteria</taxon>
        <taxon>Rhodobacterales</taxon>
        <taxon>Roseobacteraceae</taxon>
        <taxon>Roseovarius</taxon>
    </lineage>
</organism>
<evidence type="ECO:0000256" key="4">
    <source>
        <dbReference type="ARBA" id="ARBA00023008"/>
    </source>
</evidence>
<dbReference type="Pfam" id="PF00127">
    <property type="entry name" value="Copper-bind"/>
    <property type="match status" value="1"/>
</dbReference>
<dbReference type="InterPro" id="IPR000923">
    <property type="entry name" value="BlueCu_1"/>
</dbReference>
<protein>
    <submittedName>
        <fullName evidence="7">Plastocyanin</fullName>
    </submittedName>
</protein>
<dbReference type="GO" id="GO:0009055">
    <property type="term" value="F:electron transfer activity"/>
    <property type="evidence" value="ECO:0007669"/>
    <property type="project" value="InterPro"/>
</dbReference>
<keyword evidence="1" id="KW-0813">Transport</keyword>
<sequence length="176" mass="19028">MTLERRRVLKLGGGIIATFSLPLSVRAASLEIIEMGGTARGERIWFAPHGLAVSAGTTIRFVNRDPGNSHTATAYHPELFDRTRRIPKAAGPWDSGFLLPGESFEVTLEIPGVYDYYCIPHEMAAMVGRIVVGNPSDPRWEGSSPDTGDVSAKVLAALPRVEDILAKGRIGRGDDT</sequence>
<feature type="binding site" evidence="5">
    <location>
        <position position="121"/>
    </location>
    <ligand>
        <name>Cu cation</name>
        <dbReference type="ChEBI" id="CHEBI:23378"/>
    </ligand>
</feature>
<dbReference type="InterPro" id="IPR052721">
    <property type="entry name" value="ET_Amicyanin"/>
</dbReference>
<dbReference type="OrthoDB" id="7510199at2"/>
<keyword evidence="3" id="KW-0249">Electron transport</keyword>
<evidence type="ECO:0000259" key="6">
    <source>
        <dbReference type="Pfam" id="PF00127"/>
    </source>
</evidence>
<dbReference type="EMBL" id="FOVP01000011">
    <property type="protein sequence ID" value="SFN91677.1"/>
    <property type="molecule type" value="Genomic_DNA"/>
</dbReference>
<dbReference type="PANTHER" id="PTHR36507">
    <property type="entry name" value="BLL1555 PROTEIN"/>
    <property type="match status" value="1"/>
</dbReference>
<name>A0A1I5CXP6_9RHOB</name>
<keyword evidence="4 5" id="KW-0186">Copper</keyword>
<dbReference type="GO" id="GO:0005507">
    <property type="term" value="F:copper ion binding"/>
    <property type="evidence" value="ECO:0007669"/>
    <property type="project" value="InterPro"/>
</dbReference>
<feature type="binding site" evidence="5">
    <location>
        <position position="126"/>
    </location>
    <ligand>
        <name>Cu cation</name>
        <dbReference type="ChEBI" id="CHEBI:23378"/>
    </ligand>
</feature>
<dbReference type="InterPro" id="IPR002387">
    <property type="entry name" value="Plastocyanin"/>
</dbReference>
<feature type="binding site" evidence="5">
    <location>
        <position position="118"/>
    </location>
    <ligand>
        <name>Cu cation</name>
        <dbReference type="ChEBI" id="CHEBI:23378"/>
    </ligand>
</feature>
<evidence type="ECO:0000256" key="2">
    <source>
        <dbReference type="ARBA" id="ARBA00022723"/>
    </source>
</evidence>
<dbReference type="RefSeq" id="WP_092838421.1">
    <property type="nucleotide sequence ID" value="NZ_FOVP01000011.1"/>
</dbReference>
<keyword evidence="8" id="KW-1185">Reference proteome</keyword>
<dbReference type="PANTHER" id="PTHR36507:SF1">
    <property type="entry name" value="BLL1555 PROTEIN"/>
    <property type="match status" value="1"/>
</dbReference>
<dbReference type="CDD" id="cd04220">
    <property type="entry name" value="Halocyanin"/>
    <property type="match status" value="1"/>
</dbReference>
<proteinExistence type="predicted"/>
<accession>A0A1I5CXP6</accession>
<dbReference type="InterPro" id="IPR008972">
    <property type="entry name" value="Cupredoxin"/>
</dbReference>
<evidence type="ECO:0000256" key="1">
    <source>
        <dbReference type="ARBA" id="ARBA00022448"/>
    </source>
</evidence>
<dbReference type="PROSITE" id="PS00196">
    <property type="entry name" value="COPPER_BLUE"/>
    <property type="match status" value="1"/>
</dbReference>
<evidence type="ECO:0000313" key="8">
    <source>
        <dbReference type="Proteomes" id="UP000198599"/>
    </source>
</evidence>
<evidence type="ECO:0000256" key="3">
    <source>
        <dbReference type="ARBA" id="ARBA00022982"/>
    </source>
</evidence>
<comment type="cofactor">
    <cofactor evidence="5">
        <name>Cu(2+)</name>
        <dbReference type="ChEBI" id="CHEBI:29036"/>
    </cofactor>
    <text evidence="5">The crystal structure with reduced Cu(1+) has also been determined.</text>
</comment>
<keyword evidence="2 5" id="KW-0479">Metal-binding</keyword>
<reference evidence="8" key="1">
    <citation type="submission" date="2016-10" db="EMBL/GenBank/DDBJ databases">
        <authorList>
            <person name="Varghese N."/>
            <person name="Submissions S."/>
        </authorList>
    </citation>
    <scope>NUCLEOTIDE SEQUENCE [LARGE SCALE GENOMIC DNA]</scope>
    <source>
        <strain evidence="8">DSM 28463</strain>
    </source>
</reference>
<dbReference type="SUPFAM" id="SSF49503">
    <property type="entry name" value="Cupredoxins"/>
    <property type="match status" value="1"/>
</dbReference>
<feature type="domain" description="Blue (type 1) copper" evidence="6">
    <location>
        <begin position="39"/>
        <end position="132"/>
    </location>
</feature>
<dbReference type="AlphaFoldDB" id="A0A1I5CXP6"/>
<dbReference type="Proteomes" id="UP000198599">
    <property type="component" value="Unassembled WGS sequence"/>
</dbReference>
<dbReference type="STRING" id="1005928.SAMN04487859_11151"/>
<gene>
    <name evidence="7" type="ORF">SAMN04487859_11151</name>
</gene>